<protein>
    <recommendedName>
        <fullName evidence="4">MG2 domain-containing protein</fullName>
    </recommendedName>
</protein>
<evidence type="ECO:0008006" key="4">
    <source>
        <dbReference type="Google" id="ProtNLM"/>
    </source>
</evidence>
<dbReference type="Gene3D" id="2.60.40.1930">
    <property type="match status" value="1"/>
</dbReference>
<dbReference type="Proteomes" id="UP000199226">
    <property type="component" value="Unassembled WGS sequence"/>
</dbReference>
<organism evidence="2 3">
    <name type="scientific">Daejeonella rubra</name>
    <dbReference type="NCBI Taxonomy" id="990371"/>
    <lineage>
        <taxon>Bacteria</taxon>
        <taxon>Pseudomonadati</taxon>
        <taxon>Bacteroidota</taxon>
        <taxon>Sphingobacteriia</taxon>
        <taxon>Sphingobacteriales</taxon>
        <taxon>Sphingobacteriaceae</taxon>
        <taxon>Daejeonella</taxon>
    </lineage>
</organism>
<evidence type="ECO:0000256" key="1">
    <source>
        <dbReference type="SAM" id="SignalP"/>
    </source>
</evidence>
<dbReference type="OrthoDB" id="609485at2"/>
<dbReference type="AlphaFoldDB" id="A0A1G9X016"/>
<keyword evidence="1" id="KW-0732">Signal</keyword>
<accession>A0A1G9X016</accession>
<feature type="chain" id="PRO_5011644256" description="MG2 domain-containing protein" evidence="1">
    <location>
        <begin position="23"/>
        <end position="906"/>
    </location>
</feature>
<sequence>MKIIRSLFIAFLCVFQAGQLFSQDTISLNNLIDKSQKIIQEYPYEKVYLHFDKPYYAVGDTIWFKAYVATGQDQPSDLSKVLYVDLISENDTLVRAMKLPVVNTSAYGSITLDPLAYKSGNYRIRAYTYWMLNFSEDLFFTKNLPIGDAINRKIITNISLNGENAGTSPSINASILYQDPDGKAFANKKVSWRLISKFETIARGRETTDESGRLALKLSANQKAALDTGVLETVLEVDPSRMITSIFPLKNAFADTDIQFFPEGGELIENINTKIAFKAIQEKGLGVDVKGEVLDNTGKVISKLESQHLGMGAFSLLPESGKSYSANLTFANGIKKTIPLPAVKSSGITISVLNSTPSSIMIQISANQAYYNANQDKNYYLVARSKGVIAFAAQAALNTMTIGASIPKNKFPDGIVQITVFSTKGEPLAERLVFIKHANISSLNLSSDKKVYGTRQAVKMNVLAKSNNIPVEGNFSISVINESKVPYNEDDETTILSSFLISSELQGFIEKPNYYFHQINDKKTADLDLLMMTQGYRKFSYKQILAGNAPVISVLPEQGIEFAGTLRTSNGMPVSNGSLKLVVPESRFYAETRSNLKGEFKFEKVIIPDSAEATISARSPTAARNMMIMLNGSAFPSIIKNKNAAEEKLNIDSVLSPYLDNSKRQYRMITQMLQEVVVKATAIKKASHLDHPALSGLATVPDHLIESDRFQGCVVFLNCLQSSATGLTYSDNNFYVTRVFNSGLKVPVQIFYDGMPVDANYLNNIQSADVENVEIFLKDDLGLVSRTYNTNGVLVINSKKTAKGSAVTAEDLRKLFPQSNVLTFNPQGYIKKREFYTPKYLTPASRTAGADYRSTVYWNPRVFTDKDGTMALEFYNGDNKGTYKAIVEGTDIDGNLSRFIYRYKVE</sequence>
<dbReference type="RefSeq" id="WP_090706312.1">
    <property type="nucleotide sequence ID" value="NZ_FNHH01000028.1"/>
</dbReference>
<evidence type="ECO:0000313" key="3">
    <source>
        <dbReference type="Proteomes" id="UP000199226"/>
    </source>
</evidence>
<gene>
    <name evidence="2" type="ORF">SAMN05421813_1281</name>
</gene>
<feature type="signal peptide" evidence="1">
    <location>
        <begin position="1"/>
        <end position="22"/>
    </location>
</feature>
<proteinExistence type="predicted"/>
<dbReference type="STRING" id="990371.SAMN05421813_1281"/>
<dbReference type="EMBL" id="FNHH01000028">
    <property type="protein sequence ID" value="SDM90082.1"/>
    <property type="molecule type" value="Genomic_DNA"/>
</dbReference>
<keyword evidence="3" id="KW-1185">Reference proteome</keyword>
<name>A0A1G9X016_9SPHI</name>
<evidence type="ECO:0000313" key="2">
    <source>
        <dbReference type="EMBL" id="SDM90082.1"/>
    </source>
</evidence>
<reference evidence="3" key="1">
    <citation type="submission" date="2016-10" db="EMBL/GenBank/DDBJ databases">
        <authorList>
            <person name="Varghese N."/>
            <person name="Submissions S."/>
        </authorList>
    </citation>
    <scope>NUCLEOTIDE SEQUENCE [LARGE SCALE GENOMIC DNA]</scope>
    <source>
        <strain evidence="3">DSM 24536</strain>
    </source>
</reference>